<evidence type="ECO:0000313" key="2">
    <source>
        <dbReference type="EMBL" id="KAK2592940.1"/>
    </source>
</evidence>
<dbReference type="Proteomes" id="UP001251528">
    <property type="component" value="Unassembled WGS sequence"/>
</dbReference>
<accession>A0AAJ0CH26</accession>
<feature type="compositionally biased region" description="Basic residues" evidence="1">
    <location>
        <begin position="219"/>
        <end position="235"/>
    </location>
</feature>
<feature type="compositionally biased region" description="Acidic residues" evidence="1">
    <location>
        <begin position="150"/>
        <end position="159"/>
    </location>
</feature>
<organism evidence="2 3">
    <name type="scientific">Conoideocrella luteorostrata</name>
    <dbReference type="NCBI Taxonomy" id="1105319"/>
    <lineage>
        <taxon>Eukaryota</taxon>
        <taxon>Fungi</taxon>
        <taxon>Dikarya</taxon>
        <taxon>Ascomycota</taxon>
        <taxon>Pezizomycotina</taxon>
        <taxon>Sordariomycetes</taxon>
        <taxon>Hypocreomycetidae</taxon>
        <taxon>Hypocreales</taxon>
        <taxon>Clavicipitaceae</taxon>
        <taxon>Conoideocrella</taxon>
    </lineage>
</organism>
<dbReference type="EMBL" id="JASWJB010000236">
    <property type="protein sequence ID" value="KAK2592940.1"/>
    <property type="molecule type" value="Genomic_DNA"/>
</dbReference>
<comment type="caution">
    <text evidence="2">The sequence shown here is derived from an EMBL/GenBank/DDBJ whole genome shotgun (WGS) entry which is preliminary data.</text>
</comment>
<feature type="compositionally biased region" description="Basic and acidic residues" evidence="1">
    <location>
        <begin position="52"/>
        <end position="72"/>
    </location>
</feature>
<sequence length="235" mass="26048">MPSSQPAQPPLPLAPNRTAIANQISLLLSQRSSLLKPLTAQSSVADHKTKRLRPEVGHDNNDDTEFFKESRPNDGVGYVPETTKTTTTRGGSREERMLRGRLWGRRKEGVAAGRASRLAESESDDEEGRGSLGKSRNKSERKRKRRRVEEAEEIDTENEEGTRIEEEDAGKSSKDDGVIMNDAAAAADNTEVDTAVGMVPDPLLPEEISEQGDTEKMINKKRKRRNRKKNKGEGS</sequence>
<keyword evidence="3" id="KW-1185">Reference proteome</keyword>
<protein>
    <submittedName>
        <fullName evidence="2">Uncharacterized protein</fullName>
    </submittedName>
</protein>
<dbReference type="AlphaFoldDB" id="A0AAJ0CH26"/>
<reference evidence="2" key="1">
    <citation type="submission" date="2023-06" db="EMBL/GenBank/DDBJ databases">
        <title>Conoideocrella luteorostrata (Hypocreales: Clavicipitaceae), a potential biocontrol fungus for elongate hemlock scale in United States Christmas tree production areas.</title>
        <authorList>
            <person name="Barrett H."/>
            <person name="Lovett B."/>
            <person name="Macias A.M."/>
            <person name="Stajich J.E."/>
            <person name="Kasson M.T."/>
        </authorList>
    </citation>
    <scope>NUCLEOTIDE SEQUENCE</scope>
    <source>
        <strain evidence="2">ARSEF 14590</strain>
    </source>
</reference>
<feature type="compositionally biased region" description="Basic and acidic residues" evidence="1">
    <location>
        <begin position="160"/>
        <end position="177"/>
    </location>
</feature>
<evidence type="ECO:0000256" key="1">
    <source>
        <dbReference type="SAM" id="MobiDB-lite"/>
    </source>
</evidence>
<feature type="compositionally biased region" description="Basic residues" evidence="1">
    <location>
        <begin position="135"/>
        <end position="146"/>
    </location>
</feature>
<evidence type="ECO:0000313" key="3">
    <source>
        <dbReference type="Proteomes" id="UP001251528"/>
    </source>
</evidence>
<name>A0AAJ0CH26_9HYPO</name>
<proteinExistence type="predicted"/>
<gene>
    <name evidence="2" type="ORF">QQS21_009347</name>
</gene>
<feature type="region of interest" description="Disordered" evidence="1">
    <location>
        <begin position="39"/>
        <end position="235"/>
    </location>
</feature>